<dbReference type="AlphaFoldDB" id="A0A7X1Z7M7"/>
<evidence type="ECO:0000313" key="2">
    <source>
        <dbReference type="Proteomes" id="UP000439550"/>
    </source>
</evidence>
<name>A0A7X1Z7M7_9LACT</name>
<dbReference type="EMBL" id="WITJ01000005">
    <property type="protein sequence ID" value="MQW39228.1"/>
    <property type="molecule type" value="Genomic_DNA"/>
</dbReference>
<dbReference type="Proteomes" id="UP000439550">
    <property type="component" value="Unassembled WGS sequence"/>
</dbReference>
<sequence length="49" mass="5861">MSTNEKTKLILNEIEHYLQFDIMQRDYAEKGIIKALKIIEKEEKKHEIG</sequence>
<organism evidence="1 2">
    <name type="scientific">Lactococcus hircilactis</name>
    <dbReference type="NCBI Taxonomy" id="1494462"/>
    <lineage>
        <taxon>Bacteria</taxon>
        <taxon>Bacillati</taxon>
        <taxon>Bacillota</taxon>
        <taxon>Bacilli</taxon>
        <taxon>Lactobacillales</taxon>
        <taxon>Streptococcaceae</taxon>
        <taxon>Lactococcus</taxon>
    </lineage>
</organism>
<comment type="caution">
    <text evidence="1">The sequence shown here is derived from an EMBL/GenBank/DDBJ whole genome shotgun (WGS) entry which is preliminary data.</text>
</comment>
<gene>
    <name evidence="1" type="ORF">GHI93_04655</name>
</gene>
<accession>A0A7X1Z7M7</accession>
<proteinExistence type="predicted"/>
<dbReference type="RefSeq" id="WP_153495904.1">
    <property type="nucleotide sequence ID" value="NZ_CAXYUY010000002.1"/>
</dbReference>
<reference evidence="1 2" key="1">
    <citation type="submission" date="2019-10" db="EMBL/GenBank/DDBJ databases">
        <authorList>
            <person name="Dong K."/>
        </authorList>
    </citation>
    <scope>NUCLEOTIDE SEQUENCE [LARGE SCALE GENOMIC DNA]</scope>
    <source>
        <strain evidence="1 2">DSM 28960</strain>
    </source>
</reference>
<keyword evidence="2" id="KW-1185">Reference proteome</keyword>
<evidence type="ECO:0000313" key="1">
    <source>
        <dbReference type="EMBL" id="MQW39228.1"/>
    </source>
</evidence>
<protein>
    <submittedName>
        <fullName evidence="1">Uncharacterized protein</fullName>
    </submittedName>
</protein>